<evidence type="ECO:0000256" key="1">
    <source>
        <dbReference type="SAM" id="SignalP"/>
    </source>
</evidence>
<protein>
    <submittedName>
        <fullName evidence="2">Uncharacterized protein</fullName>
    </submittedName>
</protein>
<organism evidence="2 3">
    <name type="scientific">Streptomyces niveus</name>
    <name type="common">Streptomyces spheroides</name>
    <dbReference type="NCBI Taxonomy" id="193462"/>
    <lineage>
        <taxon>Bacteria</taxon>
        <taxon>Bacillati</taxon>
        <taxon>Actinomycetota</taxon>
        <taxon>Actinomycetes</taxon>
        <taxon>Kitasatosporales</taxon>
        <taxon>Streptomycetaceae</taxon>
        <taxon>Streptomyces</taxon>
    </lineage>
</organism>
<accession>A0ABZ2AE57</accession>
<evidence type="ECO:0000313" key="3">
    <source>
        <dbReference type="Proteomes" id="UP001432209"/>
    </source>
</evidence>
<dbReference type="GeneID" id="91339742"/>
<evidence type="ECO:0000313" key="2">
    <source>
        <dbReference type="EMBL" id="WUX56992.1"/>
    </source>
</evidence>
<gene>
    <name evidence="2" type="ORF">OG442_38665</name>
</gene>
<keyword evidence="1" id="KW-0732">Signal</keyword>
<reference evidence="2" key="1">
    <citation type="submission" date="2022-10" db="EMBL/GenBank/DDBJ databases">
        <title>The complete genomes of actinobacterial strains from the NBC collection.</title>
        <authorList>
            <person name="Joergensen T.S."/>
            <person name="Alvarez Arevalo M."/>
            <person name="Sterndorff E.B."/>
            <person name="Faurdal D."/>
            <person name="Vuksanovic O."/>
            <person name="Mourched A.-S."/>
            <person name="Charusanti P."/>
            <person name="Shaw S."/>
            <person name="Blin K."/>
            <person name="Weber T."/>
        </authorList>
    </citation>
    <scope>NUCLEOTIDE SEQUENCE</scope>
    <source>
        <strain evidence="2">NBC_01432</strain>
    </source>
</reference>
<keyword evidence="3" id="KW-1185">Reference proteome</keyword>
<feature type="chain" id="PRO_5046056496" evidence="1">
    <location>
        <begin position="25"/>
        <end position="114"/>
    </location>
</feature>
<dbReference type="Proteomes" id="UP001432209">
    <property type="component" value="Chromosome"/>
</dbReference>
<feature type="signal peptide" evidence="1">
    <location>
        <begin position="1"/>
        <end position="24"/>
    </location>
</feature>
<sequence length="114" mass="11892">MRLRTSVAATVGALALVITLPASAGAAQGDFTYQHNNEAGITQTSGLMDPQSRECITLPEVEDARSAPAHSPRNNTNATATVFAGADCEGAHFSLRPNGGHASERLKVRSVVFS</sequence>
<proteinExistence type="predicted"/>
<dbReference type="EMBL" id="CP109495">
    <property type="protein sequence ID" value="WUX56992.1"/>
    <property type="molecule type" value="Genomic_DNA"/>
</dbReference>
<name>A0ABZ2AE57_STRNV</name>
<dbReference type="RefSeq" id="WP_329081972.1">
    <property type="nucleotide sequence ID" value="NZ_CP108849.2"/>
</dbReference>